<dbReference type="Pfam" id="PF04499">
    <property type="entry name" value="SAPS"/>
    <property type="match status" value="1"/>
</dbReference>
<keyword evidence="2" id="KW-0131">Cell cycle</keyword>
<evidence type="ECO:0000313" key="5">
    <source>
        <dbReference type="Proteomes" id="UP001175227"/>
    </source>
</evidence>
<evidence type="ECO:0000256" key="1">
    <source>
        <dbReference type="ARBA" id="ARBA00006180"/>
    </source>
</evidence>
<reference evidence="4" key="1">
    <citation type="submission" date="2023-06" db="EMBL/GenBank/DDBJ databases">
        <authorList>
            <consortium name="Lawrence Berkeley National Laboratory"/>
            <person name="Ahrendt S."/>
            <person name="Sahu N."/>
            <person name="Indic B."/>
            <person name="Wong-Bajracharya J."/>
            <person name="Merenyi Z."/>
            <person name="Ke H.-M."/>
            <person name="Monk M."/>
            <person name="Kocsube S."/>
            <person name="Drula E."/>
            <person name="Lipzen A."/>
            <person name="Balint B."/>
            <person name="Henrissat B."/>
            <person name="Andreopoulos B."/>
            <person name="Martin F.M."/>
            <person name="Harder C.B."/>
            <person name="Rigling D."/>
            <person name="Ford K.L."/>
            <person name="Foster G.D."/>
            <person name="Pangilinan J."/>
            <person name="Papanicolaou A."/>
            <person name="Barry K."/>
            <person name="LaButti K."/>
            <person name="Viragh M."/>
            <person name="Koriabine M."/>
            <person name="Yan M."/>
            <person name="Riley R."/>
            <person name="Champramary S."/>
            <person name="Plett K.L."/>
            <person name="Tsai I.J."/>
            <person name="Slot J."/>
            <person name="Sipos G."/>
            <person name="Plett J."/>
            <person name="Nagy L.G."/>
            <person name="Grigoriev I.V."/>
        </authorList>
    </citation>
    <scope>NUCLEOTIDE SEQUENCE</scope>
    <source>
        <strain evidence="4">ICMP 16352</strain>
    </source>
</reference>
<dbReference type="GO" id="GO:0005634">
    <property type="term" value="C:nucleus"/>
    <property type="evidence" value="ECO:0007669"/>
    <property type="project" value="TreeGrafter"/>
</dbReference>
<sequence length="303" mass="33313">MYHIVEGQKHNDTESAKPKGVRLGYMGHLQLISEDVLIALEVFPHEVRLLIIQYAPDPDWDEYVTGRYLETKRRDNILLGGAKPVIGPSMGRQAGRWKVDEEDTTGFVGSSSTSTKANGVNHGQETRGEFKRTAGARPTRKSSADFGPSMDDDEDDEDDMVPWFARYLAHEMNTDNFGSDDEDEDGGWLSRSTFTLGNPPAAARHQQSERRPLSVNGFDDAFDPGHRSNPVASEDPFSSGDDDTFGPFSDSAAVSNSDAFFSSLSDEMEDSTFDNFGNFGDFQSASPTQDGELTPYVAVRASS</sequence>
<comment type="caution">
    <text evidence="4">The sequence shown here is derived from an EMBL/GenBank/DDBJ whole genome shotgun (WGS) entry which is preliminary data.</text>
</comment>
<dbReference type="GO" id="GO:0019903">
    <property type="term" value="F:protein phosphatase binding"/>
    <property type="evidence" value="ECO:0007669"/>
    <property type="project" value="InterPro"/>
</dbReference>
<gene>
    <name evidence="4" type="ORF">IW261DRAFT_1420237</name>
</gene>
<proteinExistence type="inferred from homology"/>
<dbReference type="PANTHER" id="PTHR12634">
    <property type="entry name" value="SIT4 YEAST -ASSOCIATING PROTEIN-RELATED"/>
    <property type="match status" value="1"/>
</dbReference>
<dbReference type="PANTHER" id="PTHR12634:SF8">
    <property type="entry name" value="FIERY MOUNTAIN, ISOFORM D"/>
    <property type="match status" value="1"/>
</dbReference>
<evidence type="ECO:0000256" key="2">
    <source>
        <dbReference type="ARBA" id="ARBA00023306"/>
    </source>
</evidence>
<dbReference type="GO" id="GO:0019888">
    <property type="term" value="F:protein phosphatase regulator activity"/>
    <property type="evidence" value="ECO:0007669"/>
    <property type="project" value="TreeGrafter"/>
</dbReference>
<comment type="similarity">
    <text evidence="1">Belongs to the SAPS family.</text>
</comment>
<feature type="region of interest" description="Disordered" evidence="3">
    <location>
        <begin position="175"/>
        <end position="250"/>
    </location>
</feature>
<protein>
    <submittedName>
        <fullName evidence="4">Uncharacterized protein</fullName>
    </submittedName>
</protein>
<feature type="compositionally biased region" description="Low complexity" evidence="3">
    <location>
        <begin position="105"/>
        <end position="115"/>
    </location>
</feature>
<feature type="region of interest" description="Disordered" evidence="3">
    <location>
        <begin position="103"/>
        <end position="158"/>
    </location>
</feature>
<evidence type="ECO:0000313" key="4">
    <source>
        <dbReference type="EMBL" id="KAK0478907.1"/>
    </source>
</evidence>
<dbReference type="InterPro" id="IPR007587">
    <property type="entry name" value="SAPS"/>
</dbReference>
<keyword evidence="5" id="KW-1185">Reference proteome</keyword>
<organism evidence="4 5">
    <name type="scientific">Armillaria novae-zelandiae</name>
    <dbReference type="NCBI Taxonomy" id="153914"/>
    <lineage>
        <taxon>Eukaryota</taxon>
        <taxon>Fungi</taxon>
        <taxon>Dikarya</taxon>
        <taxon>Basidiomycota</taxon>
        <taxon>Agaricomycotina</taxon>
        <taxon>Agaricomycetes</taxon>
        <taxon>Agaricomycetidae</taxon>
        <taxon>Agaricales</taxon>
        <taxon>Marasmiineae</taxon>
        <taxon>Physalacriaceae</taxon>
        <taxon>Armillaria</taxon>
    </lineage>
</organism>
<dbReference type="Proteomes" id="UP001175227">
    <property type="component" value="Unassembled WGS sequence"/>
</dbReference>
<dbReference type="EMBL" id="JAUEPR010000013">
    <property type="protein sequence ID" value="KAK0478907.1"/>
    <property type="molecule type" value="Genomic_DNA"/>
</dbReference>
<accession>A0AA39P799</accession>
<evidence type="ECO:0000256" key="3">
    <source>
        <dbReference type="SAM" id="MobiDB-lite"/>
    </source>
</evidence>
<name>A0AA39P799_9AGAR</name>
<dbReference type="GO" id="GO:0005829">
    <property type="term" value="C:cytosol"/>
    <property type="evidence" value="ECO:0007669"/>
    <property type="project" value="TreeGrafter"/>
</dbReference>
<dbReference type="AlphaFoldDB" id="A0AA39P799"/>